<protein>
    <submittedName>
        <fullName evidence="1">Uncharacterized protein</fullName>
    </submittedName>
</protein>
<proteinExistence type="predicted"/>
<organism evidence="1 2">
    <name type="scientific">Dendrobium nobile</name>
    <name type="common">Orchid</name>
    <dbReference type="NCBI Taxonomy" id="94219"/>
    <lineage>
        <taxon>Eukaryota</taxon>
        <taxon>Viridiplantae</taxon>
        <taxon>Streptophyta</taxon>
        <taxon>Embryophyta</taxon>
        <taxon>Tracheophyta</taxon>
        <taxon>Spermatophyta</taxon>
        <taxon>Magnoliopsida</taxon>
        <taxon>Liliopsida</taxon>
        <taxon>Asparagales</taxon>
        <taxon>Orchidaceae</taxon>
        <taxon>Epidendroideae</taxon>
        <taxon>Malaxideae</taxon>
        <taxon>Dendrobiinae</taxon>
        <taxon>Dendrobium</taxon>
    </lineage>
</organism>
<keyword evidence="2" id="KW-1185">Reference proteome</keyword>
<dbReference type="EMBL" id="JAGYWB010000013">
    <property type="protein sequence ID" value="KAI0499636.1"/>
    <property type="molecule type" value="Genomic_DNA"/>
</dbReference>
<evidence type="ECO:0000313" key="2">
    <source>
        <dbReference type="Proteomes" id="UP000829196"/>
    </source>
</evidence>
<reference evidence="1" key="1">
    <citation type="journal article" date="2022" name="Front. Genet.">
        <title>Chromosome-Scale Assembly of the Dendrobium nobile Genome Provides Insights Into the Molecular Mechanism of the Biosynthesis of the Medicinal Active Ingredient of Dendrobium.</title>
        <authorList>
            <person name="Xu Q."/>
            <person name="Niu S.-C."/>
            <person name="Li K.-L."/>
            <person name="Zheng P.-J."/>
            <person name="Zhang X.-J."/>
            <person name="Jia Y."/>
            <person name="Liu Y."/>
            <person name="Niu Y.-X."/>
            <person name="Yu L.-H."/>
            <person name="Chen D.-F."/>
            <person name="Zhang G.-Q."/>
        </authorList>
    </citation>
    <scope>NUCLEOTIDE SEQUENCE</scope>
    <source>
        <tissue evidence="1">Leaf</tissue>
    </source>
</reference>
<accession>A0A8T3ASM1</accession>
<evidence type="ECO:0000313" key="1">
    <source>
        <dbReference type="EMBL" id="KAI0499636.1"/>
    </source>
</evidence>
<dbReference type="AlphaFoldDB" id="A0A8T3ASM1"/>
<gene>
    <name evidence="1" type="ORF">KFK09_017844</name>
</gene>
<comment type="caution">
    <text evidence="1">The sequence shown here is derived from an EMBL/GenBank/DDBJ whole genome shotgun (WGS) entry which is preliminary data.</text>
</comment>
<dbReference type="Proteomes" id="UP000829196">
    <property type="component" value="Unassembled WGS sequence"/>
</dbReference>
<name>A0A8T3ASM1_DENNO</name>
<sequence length="72" mass="8374">MEKNDTLIMQVDRFNVKRYREKGYKAMVALLVVKKGQLNYWLKHCRKSYLLVELGFTCIGPPANVVSYGGYK</sequence>